<dbReference type="GeneID" id="20327049"/>
<feature type="region of interest" description="Disordered" evidence="1">
    <location>
        <begin position="1"/>
        <end position="22"/>
    </location>
</feature>
<keyword evidence="3" id="KW-1185">Reference proteome</keyword>
<evidence type="ECO:0000313" key="3">
    <source>
        <dbReference type="Proteomes" id="UP000054324"/>
    </source>
</evidence>
<feature type="compositionally biased region" description="Polar residues" evidence="1">
    <location>
        <begin position="1"/>
        <end position="13"/>
    </location>
</feature>
<dbReference type="Proteomes" id="UP000054324">
    <property type="component" value="Unassembled WGS sequence"/>
</dbReference>
<proteinExistence type="predicted"/>
<reference evidence="2 3" key="1">
    <citation type="submission" date="2013-11" db="EMBL/GenBank/DDBJ databases">
        <title>Opisthorchis viverrini - life in the bile duct.</title>
        <authorList>
            <person name="Young N.D."/>
            <person name="Nagarajan N."/>
            <person name="Lin S.J."/>
            <person name="Korhonen P.K."/>
            <person name="Jex A.R."/>
            <person name="Hall R.S."/>
            <person name="Safavi-Hemami H."/>
            <person name="Kaewkong W."/>
            <person name="Bertrand D."/>
            <person name="Gao S."/>
            <person name="Seet Q."/>
            <person name="Wongkham S."/>
            <person name="Teh B.T."/>
            <person name="Wongkham C."/>
            <person name="Intapan P.M."/>
            <person name="Maleewong W."/>
            <person name="Yang X."/>
            <person name="Hu M."/>
            <person name="Wang Z."/>
            <person name="Hofmann A."/>
            <person name="Sternberg P.W."/>
            <person name="Tan P."/>
            <person name="Wang J."/>
            <person name="Gasser R.B."/>
        </authorList>
    </citation>
    <scope>NUCLEOTIDE SEQUENCE [LARGE SCALE GENOMIC DNA]</scope>
</reference>
<gene>
    <name evidence="2" type="ORF">T265_12881</name>
</gene>
<evidence type="ECO:0000313" key="2">
    <source>
        <dbReference type="EMBL" id="KER32072.1"/>
    </source>
</evidence>
<name>A0A075A1E0_OPIVI</name>
<dbReference type="AlphaFoldDB" id="A0A075A1E0"/>
<evidence type="ECO:0000256" key="1">
    <source>
        <dbReference type="SAM" id="MobiDB-lite"/>
    </source>
</evidence>
<sequence>MKDNTDQPSSPGKLSQPAKASASQSLFTVENIPGSTTQLVKLGLVRTHTNCDLVYRLERVEPDGSSVSVALAEDNILMTGLKSSSEYAYHLKIIDDRNSRKYLVVSKLVTLE</sequence>
<dbReference type="KEGG" id="ovi:T265_12881"/>
<dbReference type="EMBL" id="KL596638">
    <property type="protein sequence ID" value="KER32072.1"/>
    <property type="molecule type" value="Genomic_DNA"/>
</dbReference>
<dbReference type="RefSeq" id="XP_009164247.1">
    <property type="nucleotide sequence ID" value="XM_009165983.1"/>
</dbReference>
<protein>
    <recommendedName>
        <fullName evidence="4">Cadherin domain-containing protein</fullName>
    </recommendedName>
</protein>
<feature type="non-terminal residue" evidence="2">
    <location>
        <position position="112"/>
    </location>
</feature>
<organism evidence="2 3">
    <name type="scientific">Opisthorchis viverrini</name>
    <name type="common">Southeast Asian liver fluke</name>
    <dbReference type="NCBI Taxonomy" id="6198"/>
    <lineage>
        <taxon>Eukaryota</taxon>
        <taxon>Metazoa</taxon>
        <taxon>Spiralia</taxon>
        <taxon>Lophotrochozoa</taxon>
        <taxon>Platyhelminthes</taxon>
        <taxon>Trematoda</taxon>
        <taxon>Digenea</taxon>
        <taxon>Opisthorchiida</taxon>
        <taxon>Opisthorchiata</taxon>
        <taxon>Opisthorchiidae</taxon>
        <taxon>Opisthorchis</taxon>
    </lineage>
</organism>
<dbReference type="CTD" id="20327049"/>
<accession>A0A075A1E0</accession>
<evidence type="ECO:0008006" key="4">
    <source>
        <dbReference type="Google" id="ProtNLM"/>
    </source>
</evidence>